<dbReference type="Pfam" id="PF06568">
    <property type="entry name" value="YjiS-like"/>
    <property type="match status" value="1"/>
</dbReference>
<evidence type="ECO:0000259" key="1">
    <source>
        <dbReference type="Pfam" id="PF06568"/>
    </source>
</evidence>
<accession>A0A4R3JF80</accession>
<proteinExistence type="predicted"/>
<keyword evidence="3" id="KW-1185">Reference proteome</keyword>
<dbReference type="RefSeq" id="WP_132937535.1">
    <property type="nucleotide sequence ID" value="NZ_CP119676.1"/>
</dbReference>
<feature type="domain" description="YjiS-like" evidence="1">
    <location>
        <begin position="29"/>
        <end position="65"/>
    </location>
</feature>
<reference evidence="2 3" key="1">
    <citation type="submission" date="2019-03" db="EMBL/GenBank/DDBJ databases">
        <title>Genomic Encyclopedia of Type Strains, Phase IV (KMG-IV): sequencing the most valuable type-strain genomes for metagenomic binning, comparative biology and taxonomic classification.</title>
        <authorList>
            <person name="Goeker M."/>
        </authorList>
    </citation>
    <scope>NUCLEOTIDE SEQUENCE [LARGE SCALE GENOMIC DNA]</scope>
    <source>
        <strain evidence="2 3">DSM 101688</strain>
    </source>
</reference>
<gene>
    <name evidence="2" type="ORF">EDD55_101108</name>
</gene>
<dbReference type="OrthoDB" id="7376415at2"/>
<dbReference type="EMBL" id="SLZW01000001">
    <property type="protein sequence ID" value="TCS64779.1"/>
    <property type="molecule type" value="Genomic_DNA"/>
</dbReference>
<name>A0A4R3JF80_9PROT</name>
<organism evidence="2 3">
    <name type="scientific">Varunaivibrio sulfuroxidans</name>
    <dbReference type="NCBI Taxonomy" id="1773489"/>
    <lineage>
        <taxon>Bacteria</taxon>
        <taxon>Pseudomonadati</taxon>
        <taxon>Pseudomonadota</taxon>
        <taxon>Alphaproteobacteria</taxon>
        <taxon>Rhodospirillales</taxon>
        <taxon>Magnetovibrionaceae</taxon>
        <taxon>Varunaivibrio</taxon>
    </lineage>
</organism>
<dbReference type="Proteomes" id="UP000295304">
    <property type="component" value="Unassembled WGS sequence"/>
</dbReference>
<evidence type="ECO:0000313" key="2">
    <source>
        <dbReference type="EMBL" id="TCS64779.1"/>
    </source>
</evidence>
<dbReference type="InterPro" id="IPR009506">
    <property type="entry name" value="YjiS-like"/>
</dbReference>
<dbReference type="AlphaFoldDB" id="A0A4R3JF80"/>
<evidence type="ECO:0000313" key="3">
    <source>
        <dbReference type="Proteomes" id="UP000295304"/>
    </source>
</evidence>
<comment type="caution">
    <text evidence="2">The sequence shown here is derived from an EMBL/GenBank/DDBJ whole genome shotgun (WGS) entry which is preliminary data.</text>
</comment>
<protein>
    <submittedName>
        <fullName evidence="2">Uncharacterized protein YjiS (DUF1127 family)</fullName>
    </submittedName>
</protein>
<sequence>MSTHTTTANTHGHFLPNDALKSAAVLTSLVKTVNTWVKRHQGREALLHLDDRMLADIGLTRADAYMEVRKPFWRP</sequence>